<dbReference type="EMBL" id="BAOP01000038">
    <property type="protein sequence ID" value="GAC81565.1"/>
    <property type="molecule type" value="Genomic_DNA"/>
</dbReference>
<dbReference type="AlphaFoldDB" id="M3UNA2"/>
<evidence type="ECO:0000313" key="2">
    <source>
        <dbReference type="EMBL" id="GAC81565.1"/>
    </source>
</evidence>
<dbReference type="RefSeq" id="WP_008381436.1">
    <property type="nucleotide sequence ID" value="NZ_BAOP01000038.1"/>
</dbReference>
<organism evidence="2 3">
    <name type="scientific">Gordonia malaquae NBRC 108250</name>
    <dbReference type="NCBI Taxonomy" id="1223542"/>
    <lineage>
        <taxon>Bacteria</taxon>
        <taxon>Bacillati</taxon>
        <taxon>Actinomycetota</taxon>
        <taxon>Actinomycetes</taxon>
        <taxon>Mycobacteriales</taxon>
        <taxon>Gordoniaceae</taxon>
        <taxon>Gordonia</taxon>
    </lineage>
</organism>
<gene>
    <name evidence="2" type="ORF">GM1_038_00180</name>
</gene>
<sequence>MEHNGAVRRPLDVPDSEPTDSPTFTAAVDATIADLRSLREEEMPVPDDVQARIRETIASLTHR</sequence>
<evidence type="ECO:0000256" key="1">
    <source>
        <dbReference type="SAM" id="MobiDB-lite"/>
    </source>
</evidence>
<name>M3UNA2_GORML</name>
<accession>M3UNA2</accession>
<feature type="compositionally biased region" description="Basic and acidic residues" evidence="1">
    <location>
        <begin position="1"/>
        <end position="12"/>
    </location>
</feature>
<keyword evidence="3" id="KW-1185">Reference proteome</keyword>
<dbReference type="STRING" id="410332.SAMN04488550_0181"/>
<comment type="caution">
    <text evidence="2">The sequence shown here is derived from an EMBL/GenBank/DDBJ whole genome shotgun (WGS) entry which is preliminary data.</text>
</comment>
<dbReference type="OrthoDB" id="9971939at2"/>
<evidence type="ECO:0000313" key="3">
    <source>
        <dbReference type="Proteomes" id="UP000035009"/>
    </source>
</evidence>
<reference evidence="2 3" key="1">
    <citation type="submission" date="2013-02" db="EMBL/GenBank/DDBJ databases">
        <title>Whole genome shotgun sequence of Gordonia malaquae NBRC 108250.</title>
        <authorList>
            <person name="Yoshida I."/>
            <person name="Hosoyama A."/>
            <person name="Tsuchikane K."/>
            <person name="Ando Y."/>
            <person name="Baba S."/>
            <person name="Ohji S."/>
            <person name="Hamada M."/>
            <person name="Tamura T."/>
            <person name="Yamazoe A."/>
            <person name="Yamazaki S."/>
            <person name="Fujita N."/>
        </authorList>
    </citation>
    <scope>NUCLEOTIDE SEQUENCE [LARGE SCALE GENOMIC DNA]</scope>
    <source>
        <strain evidence="2 3">NBRC 108250</strain>
    </source>
</reference>
<dbReference type="Proteomes" id="UP000035009">
    <property type="component" value="Unassembled WGS sequence"/>
</dbReference>
<protein>
    <submittedName>
        <fullName evidence="2">Uncharacterized protein</fullName>
    </submittedName>
</protein>
<proteinExistence type="predicted"/>
<feature type="region of interest" description="Disordered" evidence="1">
    <location>
        <begin position="1"/>
        <end position="23"/>
    </location>
</feature>